<keyword evidence="3" id="KW-1185">Reference proteome</keyword>
<feature type="region of interest" description="Disordered" evidence="1">
    <location>
        <begin position="1"/>
        <end position="27"/>
    </location>
</feature>
<evidence type="ECO:0000313" key="3">
    <source>
        <dbReference type="Proteomes" id="UP000809587"/>
    </source>
</evidence>
<name>A0ABS2J817_9ACTN</name>
<feature type="region of interest" description="Disordered" evidence="1">
    <location>
        <begin position="44"/>
        <end position="76"/>
    </location>
</feature>
<evidence type="ECO:0000313" key="2">
    <source>
        <dbReference type="EMBL" id="MBM7082687.1"/>
    </source>
</evidence>
<proteinExistence type="predicted"/>
<sequence>MAHLSGPDDQWLRGGMTRPDPGYRAEMPMTRTPAVAAVVNAGVTGGFDTTPTPCRARPGVAATTTRPTRAGRARAR</sequence>
<evidence type="ECO:0000256" key="1">
    <source>
        <dbReference type="SAM" id="MobiDB-lite"/>
    </source>
</evidence>
<dbReference type="RefSeq" id="WP_204957899.1">
    <property type="nucleotide sequence ID" value="NZ_JAFEUO010000002.1"/>
</dbReference>
<dbReference type="EMBL" id="JAFEUO010000002">
    <property type="protein sequence ID" value="MBM7082687.1"/>
    <property type="molecule type" value="Genomic_DNA"/>
</dbReference>
<organism evidence="2 3">
    <name type="scientific">Micromonospora humidisoli</name>
    <dbReference type="NCBI Taxonomy" id="2807622"/>
    <lineage>
        <taxon>Bacteria</taxon>
        <taxon>Bacillati</taxon>
        <taxon>Actinomycetota</taxon>
        <taxon>Actinomycetes</taxon>
        <taxon>Micromonosporales</taxon>
        <taxon>Micromonosporaceae</taxon>
        <taxon>Micromonospora</taxon>
    </lineage>
</organism>
<comment type="caution">
    <text evidence="2">The sequence shown here is derived from an EMBL/GenBank/DDBJ whole genome shotgun (WGS) entry which is preliminary data.</text>
</comment>
<protein>
    <submittedName>
        <fullName evidence="2">Uncharacterized protein</fullName>
    </submittedName>
</protein>
<reference evidence="2 3" key="1">
    <citation type="submission" date="2021-02" db="EMBL/GenBank/DDBJ databases">
        <authorList>
            <person name="Lee D.-H."/>
        </authorList>
    </citation>
    <scope>NUCLEOTIDE SEQUENCE [LARGE SCALE GENOMIC DNA]</scope>
    <source>
        <strain evidence="2 3">MMS20-R2-29</strain>
    </source>
</reference>
<dbReference type="Proteomes" id="UP000809587">
    <property type="component" value="Unassembled WGS sequence"/>
</dbReference>
<accession>A0ABS2J817</accession>
<gene>
    <name evidence="2" type="ORF">JQN84_09095</name>
</gene>
<feature type="compositionally biased region" description="Low complexity" evidence="1">
    <location>
        <begin position="55"/>
        <end position="68"/>
    </location>
</feature>